<organism evidence="5">
    <name type="scientific">Cladocopium goreaui</name>
    <dbReference type="NCBI Taxonomy" id="2562237"/>
    <lineage>
        <taxon>Eukaryota</taxon>
        <taxon>Sar</taxon>
        <taxon>Alveolata</taxon>
        <taxon>Dinophyceae</taxon>
        <taxon>Suessiales</taxon>
        <taxon>Symbiodiniaceae</taxon>
        <taxon>Cladocopium</taxon>
    </lineage>
</organism>
<dbReference type="EMBL" id="CAMXCT030000405">
    <property type="protein sequence ID" value="CAL4765670.1"/>
    <property type="molecule type" value="Genomic_DNA"/>
</dbReference>
<keyword evidence="1" id="KW-0863">Zinc-finger</keyword>
<feature type="compositionally biased region" description="Polar residues" evidence="3">
    <location>
        <begin position="2331"/>
        <end position="2346"/>
    </location>
</feature>
<evidence type="ECO:0000259" key="4">
    <source>
        <dbReference type="PROSITE" id="PS50103"/>
    </source>
</evidence>
<feature type="compositionally biased region" description="Basic and acidic residues" evidence="3">
    <location>
        <begin position="132"/>
        <end position="147"/>
    </location>
</feature>
<proteinExistence type="predicted"/>
<evidence type="ECO:0000256" key="1">
    <source>
        <dbReference type="PROSITE-ProRule" id="PRU00723"/>
    </source>
</evidence>
<sequence length="2586" mass="286179">MNSNGNRRSSSVPPNPFWSQDAQMEHTLQTLRPLDLDARNTPVPNDHDLDSSPRPLQQLPSGEQGQGGVEQVASFETPGSMRGNGGHDGEEAEVETKDGERGLETVPCLDGRDGTTTRAWKRRAQSSVANGEMKHEENGASESHEKKLEDDLGEHVLLHFQQETVRLQNQNQLLVMEIQRMKEERENQQRLAVPSSWNGDVKTTAMSPPRKTPVTNESHAWMSPQTFRCTPNGTRVPSGPPPPDPPPLPAWPPELGNYEIAVEPPRKLRGVMGDAGYRVREGACSPRSARHFWLEQEVASLKERLEHEASRNRSFQGAYWSKHFQTEREKAFENHEAVSCMRRNAGLDSAGMGIGVHAHGEQVHRDRASIACEFGAERLQDRASLEQAHGDPRLGVRAHFEHVLGDQRLGDRAPLEQALGDQCLPDRAGSMESMHGAVPQAVQAGATPGQGLGDVFQPARACNTPGQGLGDVFQPVRARNTPGQGLGDLSKEALDGGLLHNRALRHEREVVEDGDLKSVPIQLPSLPAPEGRDASLEAGDWLIQLEPLIGDLSKHAASWWRRVMESTTTTYGRWLHADPLSRLKITAPENGSLSAGFERLDQRVTSLLLQSVPKAIKDEIIATRELSTTAILFRVMRTYQPGGLLEKSRLLEDLTTTPVTKTSQDVVAALRLWKRKASRASELCAQLPDPLLLIRTLDGIAKPVVESSSQANFRIATFRMNYSLDIRPSLANVWLFYDLLLAEAEVAVHSTSTASTSEAKNSTKAAVKIMQGSTTTKTTTAGTTTWPCKFWLSDGGCRQGQRCRWPHPWEGVSDRSLRCSNCSSNQHLQAECPYKAQVKPPVGGEGDENGGGKNPDKGKGKGKNKGKTKTEAQKGNKENTSQTDGKKEDGVKTAGSIVEEDVKENDAATASGGGSVSNGKKPDGGGNSNNTNELLQEATKLLKSLHLPSAKMIMLQEIGDPQQGPADLMLLDSGATHALRRAKTWSEWDDAEHTVVALAQGTTTSLRIKHGTETLLSTPDDGSFGNGIFPMGALTKLGYEITWTGGDCRMKNGHGENVEVTVVNGCPMINRRFGMQLIDQLENESRLTRARSALVRALIQQPTLLKNLPDLDSETLLMVFMKKEFPDLPDTVCRKVVRRSLEIDSEQLPWNRWMRRRMLRAQRVILHLYSGKDQKTWLQLEDANTMVVCLDRAINPKMDMLNDHVMMFLMKIAVSGKLHAIFGGPPCRTVSACRYADDKGPKPVRSEEEPFGLSTLTPQQREWVEDDVTMMFRMKLLYMTAEHHKPAWCNKVLFAMEQPQDPCEYRSQQDVNKYKFMSVWRTTAWKHFQEKYELVITSFEQGAYGHVKPKPTSFGHNITGFEQLHGAKTQRETGHQDTWRHQSLPQRIAESATWSEWAPGVKAALLEGLRRNLSQLNDGRCHLGALGSAEEAPRDSNGDDVKPKECGAQLCPLSEVLVKRKSWNERYAAWRWERAPGRVMGPDPWSSLTSGGYCVQLEDGKFLASTDVVVENEELGNHADVDIVVQERFHAARDQHLAEAPRRCLRYKQGVPQVAKIELGSNSGEHGWSKYEQQHGQQGDDLEEKRLLCMHKEISTVLSEECFLMDDMDVEQASCIPSLSMLAHQKFDVELQLRALDLEKKHMAEEENFLVTKTVTAEQVYNEWNDWKEAMMSEYRSIVEEKRAVRQVSRGEAQQWACDGGVKYEELRSKVVFTRKMGGKRKVRACICGNFEDEVATATYAGGCDASQIRCVARHAALKRWAIFTTDIKCAFLNAERKDRSKLIAMTIPSIYVKLGVATSQDVWLVDAAMYGLVSSPRDWADHRDQVIPTMTWLREEAGRRWKGSFQRAADQHLWHLSERCQETGEEKDRGIMTVYVDDVLLAADEKTAQCALQAIAAVWECAPAERATLQSSVSFCGFEIQQNEDLHGGGFRLHQHSYEEELAKKWNVTEVRRQLDFKLPTPEEEAEVQRSEDAELVRKAQACTGALLWLATRTRPEISVGVAAMSRLCTKMPELTISIGNKIIAYLQRPTLGLIYAATVGPVHGARDQLDLPRCERTVEAFSDISYASTKGYRSVQGQVYFYAGAPIMWSTNRQPFPTQSTAESELVGLCEALVGGRATASLVAAVWKESEEVLIKRLWGDNAAAISLATGEGQGSWRTRHLRIRAAILRSALWQNEWHLGHLKGRELVADSFTKIVDGASFERALQDLCVVADAKKSKSEIIGGSDKARAKIAMLVGATMLSGAAATEEDEENEEQSWFWTIGLILMSVGAVYIFSTIVRSGIWLHNRLLGSSGSYDGDGIKGQAEPPQLRMLQHSSGEETAERRGRINQQRATYASPVNMSEIQEMVAQSHADQHDPHNKMHGRDVANWSSSEDDHKPQRPVKLHTSDQLPKRRKKKGKGGRAKQDDDFDEAAIERSWQSMLGTTRNLFAASTLTRGPQSGYSSAAKGSSSKGMGSRAGSNRAEVEQTASSSSSSSSSSSQQVSSRSGLSIAGQSGVAGQSGQSGDAGQSGAASAAAGSISSSSRTRSGTSSAAAAEHERGSSVSHQNSWNEFQKSYSGRGWGSDRMRAEYWHYRATGKKPL</sequence>
<dbReference type="GO" id="GO:0008233">
    <property type="term" value="F:peptidase activity"/>
    <property type="evidence" value="ECO:0007669"/>
    <property type="project" value="UniProtKB-KW"/>
</dbReference>
<dbReference type="EMBL" id="CAMXCT010000405">
    <property type="protein sequence ID" value="CAI3978358.1"/>
    <property type="molecule type" value="Genomic_DNA"/>
</dbReference>
<feature type="compositionally biased region" description="Low complexity" evidence="3">
    <location>
        <begin position="2474"/>
        <end position="2539"/>
    </location>
</feature>
<feature type="region of interest" description="Disordered" evidence="3">
    <location>
        <begin position="2439"/>
        <end position="2568"/>
    </location>
</feature>
<dbReference type="EMBL" id="CAMXCT020000405">
    <property type="protein sequence ID" value="CAL1131733.1"/>
    <property type="molecule type" value="Genomic_DNA"/>
</dbReference>
<evidence type="ECO:0000256" key="3">
    <source>
        <dbReference type="SAM" id="MobiDB-lite"/>
    </source>
</evidence>
<dbReference type="PROSITE" id="PS50103">
    <property type="entry name" value="ZF_C3H1"/>
    <property type="match status" value="1"/>
</dbReference>
<evidence type="ECO:0000313" key="6">
    <source>
        <dbReference type="EMBL" id="CAL4765670.1"/>
    </source>
</evidence>
<accession>A0A9P1BRY8</accession>
<feature type="region of interest" description="Disordered" evidence="3">
    <location>
        <begin position="2318"/>
        <end position="2415"/>
    </location>
</feature>
<feature type="compositionally biased region" description="Basic and acidic residues" evidence="3">
    <location>
        <begin position="868"/>
        <end position="877"/>
    </location>
</feature>
<feature type="region of interest" description="Disordered" evidence="3">
    <location>
        <begin position="198"/>
        <end position="217"/>
    </location>
</feature>
<keyword evidence="6" id="KW-0378">Hydrolase</keyword>
<dbReference type="Pfam" id="PF07727">
    <property type="entry name" value="RVT_2"/>
    <property type="match status" value="1"/>
</dbReference>
<feature type="region of interest" description="Disordered" evidence="3">
    <location>
        <begin position="1"/>
        <end position="147"/>
    </location>
</feature>
<feature type="compositionally biased region" description="Low complexity" evidence="3">
    <location>
        <begin position="2444"/>
        <end position="2464"/>
    </location>
</feature>
<dbReference type="Proteomes" id="UP001152797">
    <property type="component" value="Unassembled WGS sequence"/>
</dbReference>
<feature type="compositionally biased region" description="Basic and acidic residues" evidence="3">
    <location>
        <begin position="2356"/>
        <end position="2369"/>
    </location>
</feature>
<dbReference type="InterPro" id="IPR013103">
    <property type="entry name" value="RVT_2"/>
</dbReference>
<feature type="compositionally biased region" description="Polar residues" evidence="3">
    <location>
        <begin position="1"/>
        <end position="30"/>
    </location>
</feature>
<name>A0A9P1BRY8_9DINO</name>
<feature type="compositionally biased region" description="Basic residues" evidence="3">
    <location>
        <begin position="2396"/>
        <end position="2406"/>
    </location>
</feature>
<feature type="compositionally biased region" description="Polar residues" evidence="3">
    <location>
        <begin position="2546"/>
        <end position="2561"/>
    </location>
</feature>
<keyword evidence="7" id="KW-1185">Reference proteome</keyword>
<evidence type="ECO:0000313" key="7">
    <source>
        <dbReference type="Proteomes" id="UP001152797"/>
    </source>
</evidence>
<reference evidence="6 7" key="2">
    <citation type="submission" date="2024-05" db="EMBL/GenBank/DDBJ databases">
        <authorList>
            <person name="Chen Y."/>
            <person name="Shah S."/>
            <person name="Dougan E. K."/>
            <person name="Thang M."/>
            <person name="Chan C."/>
        </authorList>
    </citation>
    <scope>NUCLEOTIDE SEQUENCE [LARGE SCALE GENOMIC DNA]</scope>
</reference>
<dbReference type="GO" id="GO:0006508">
    <property type="term" value="P:proteolysis"/>
    <property type="evidence" value="ECO:0007669"/>
    <property type="project" value="UniProtKB-KW"/>
</dbReference>
<dbReference type="CDD" id="cd09272">
    <property type="entry name" value="RNase_HI_RT_Ty1"/>
    <property type="match status" value="1"/>
</dbReference>
<dbReference type="OrthoDB" id="437812at2759"/>
<comment type="caution">
    <text evidence="5">The sequence shown here is derived from an EMBL/GenBank/DDBJ whole genome shotgun (WGS) entry which is preliminary data.</text>
</comment>
<keyword evidence="1" id="KW-0479">Metal-binding</keyword>
<evidence type="ECO:0000256" key="2">
    <source>
        <dbReference type="SAM" id="Coils"/>
    </source>
</evidence>
<reference evidence="5" key="1">
    <citation type="submission" date="2022-10" db="EMBL/GenBank/DDBJ databases">
        <authorList>
            <person name="Chen Y."/>
            <person name="Dougan E. K."/>
            <person name="Chan C."/>
            <person name="Rhodes N."/>
            <person name="Thang M."/>
        </authorList>
    </citation>
    <scope>NUCLEOTIDE SEQUENCE</scope>
</reference>
<keyword evidence="6" id="KW-0645">Protease</keyword>
<feature type="domain" description="C3H1-type" evidence="4">
    <location>
        <begin position="782"/>
        <end position="810"/>
    </location>
</feature>
<feature type="compositionally biased region" description="Basic and acidic residues" evidence="3">
    <location>
        <begin position="85"/>
        <end position="103"/>
    </location>
</feature>
<keyword evidence="1" id="KW-0862">Zinc</keyword>
<evidence type="ECO:0000313" key="5">
    <source>
        <dbReference type="EMBL" id="CAI3978358.1"/>
    </source>
</evidence>
<feature type="region of interest" description="Disordered" evidence="3">
    <location>
        <begin position="833"/>
        <end position="932"/>
    </location>
</feature>
<dbReference type="GO" id="GO:0008270">
    <property type="term" value="F:zinc ion binding"/>
    <property type="evidence" value="ECO:0007669"/>
    <property type="project" value="UniProtKB-KW"/>
</dbReference>
<feature type="coiled-coil region" evidence="2">
    <location>
        <begin position="164"/>
        <end position="191"/>
    </location>
</feature>
<gene>
    <name evidence="5" type="ORF">C1SCF055_LOCUS6416</name>
</gene>
<feature type="compositionally biased region" description="Basic and acidic residues" evidence="3">
    <location>
        <begin position="2320"/>
        <end position="2329"/>
    </location>
</feature>
<keyword evidence="2" id="KW-0175">Coiled coil</keyword>
<protein>
    <submittedName>
        <fullName evidence="6">Copia protein (Gag-int-pol protein) [Cleaved into: Copia VLP protein Copia protease ]</fullName>
    </submittedName>
</protein>
<dbReference type="InterPro" id="IPR000571">
    <property type="entry name" value="Znf_CCCH"/>
</dbReference>
<feature type="zinc finger region" description="C3H1-type" evidence="1">
    <location>
        <begin position="782"/>
        <end position="810"/>
    </location>
</feature>